<evidence type="ECO:0000256" key="2">
    <source>
        <dbReference type="SAM" id="SignalP"/>
    </source>
</evidence>
<gene>
    <name evidence="4" type="ORF">LUZ61_012891</name>
</gene>
<evidence type="ECO:0000313" key="4">
    <source>
        <dbReference type="EMBL" id="KAJ3709186.1"/>
    </source>
</evidence>
<dbReference type="AlphaFoldDB" id="A0AAD6A3Q9"/>
<dbReference type="InterPro" id="IPR001574">
    <property type="entry name" value="Ribosome_inactivat_prot"/>
</dbReference>
<dbReference type="InterPro" id="IPR046533">
    <property type="entry name" value="DUF6598"/>
</dbReference>
<keyword evidence="5" id="KW-1185">Reference proteome</keyword>
<dbReference type="GO" id="GO:0090729">
    <property type="term" value="F:toxin activity"/>
    <property type="evidence" value="ECO:0007669"/>
    <property type="project" value="UniProtKB-KW"/>
</dbReference>
<feature type="signal peptide" evidence="2">
    <location>
        <begin position="1"/>
        <end position="27"/>
    </location>
</feature>
<proteinExistence type="inferred from homology"/>
<keyword evidence="1" id="KW-0800">Toxin</keyword>
<dbReference type="GO" id="GO:0030598">
    <property type="term" value="F:rRNA N-glycosylase activity"/>
    <property type="evidence" value="ECO:0007669"/>
    <property type="project" value="UniProtKB-EC"/>
</dbReference>
<keyword evidence="1" id="KW-0611">Plant defense</keyword>
<dbReference type="SUPFAM" id="SSF56371">
    <property type="entry name" value="Ribosome inactivating proteins (RIP)"/>
    <property type="match status" value="1"/>
</dbReference>
<dbReference type="Pfam" id="PF00161">
    <property type="entry name" value="RIP"/>
    <property type="match status" value="1"/>
</dbReference>
<evidence type="ECO:0000256" key="1">
    <source>
        <dbReference type="RuleBase" id="RU004915"/>
    </source>
</evidence>
<dbReference type="EMBL" id="JAMRDG010000001">
    <property type="protein sequence ID" value="KAJ3709186.1"/>
    <property type="molecule type" value="Genomic_DNA"/>
</dbReference>
<comment type="caution">
    <text evidence="4">The sequence shown here is derived from an EMBL/GenBank/DDBJ whole genome shotgun (WGS) entry which is preliminary data.</text>
</comment>
<protein>
    <recommendedName>
        <fullName evidence="3">DUF6598 domain-containing protein</fullName>
    </recommendedName>
</protein>
<keyword evidence="1" id="KW-0378">Hydrolase</keyword>
<dbReference type="PANTHER" id="PTHR33453:SF38">
    <property type="entry name" value="DUF6598 DOMAIN-CONTAINING PROTEIN"/>
    <property type="match status" value="1"/>
</dbReference>
<organism evidence="4 5">
    <name type="scientific">Rhynchospora tenuis</name>
    <dbReference type="NCBI Taxonomy" id="198213"/>
    <lineage>
        <taxon>Eukaryota</taxon>
        <taxon>Viridiplantae</taxon>
        <taxon>Streptophyta</taxon>
        <taxon>Embryophyta</taxon>
        <taxon>Tracheophyta</taxon>
        <taxon>Spermatophyta</taxon>
        <taxon>Magnoliopsida</taxon>
        <taxon>Liliopsida</taxon>
        <taxon>Poales</taxon>
        <taxon>Cyperaceae</taxon>
        <taxon>Cyperoideae</taxon>
        <taxon>Rhynchosporeae</taxon>
        <taxon>Rhynchospora</taxon>
    </lineage>
</organism>
<comment type="catalytic activity">
    <reaction evidence="1">
        <text>Endohydrolysis of the N-glycosidic bond at one specific adenosine on the 28S rRNA.</text>
        <dbReference type="EC" id="3.2.2.22"/>
    </reaction>
</comment>
<feature type="domain" description="DUF6598" evidence="3">
    <location>
        <begin position="287"/>
        <end position="529"/>
    </location>
</feature>
<evidence type="ECO:0000313" key="5">
    <source>
        <dbReference type="Proteomes" id="UP001210211"/>
    </source>
</evidence>
<keyword evidence="2" id="KW-0732">Signal</keyword>
<dbReference type="GO" id="GO:0006952">
    <property type="term" value="P:defense response"/>
    <property type="evidence" value="ECO:0007669"/>
    <property type="project" value="UniProtKB-KW"/>
</dbReference>
<feature type="chain" id="PRO_5041950519" description="DUF6598 domain-containing protein" evidence="2">
    <location>
        <begin position="28"/>
        <end position="536"/>
    </location>
</feature>
<dbReference type="PANTHER" id="PTHR33453">
    <property type="match status" value="1"/>
</dbReference>
<keyword evidence="1" id="KW-0652">Protein synthesis inhibitor</keyword>
<dbReference type="InterPro" id="IPR036041">
    <property type="entry name" value="Ribosome-inact_prot_sf"/>
</dbReference>
<reference evidence="4 5" key="1">
    <citation type="journal article" date="2022" name="Cell">
        <title>Repeat-based holocentromeres influence genome architecture and karyotype evolution.</title>
        <authorList>
            <person name="Hofstatter P.G."/>
            <person name="Thangavel G."/>
            <person name="Lux T."/>
            <person name="Neumann P."/>
            <person name="Vondrak T."/>
            <person name="Novak P."/>
            <person name="Zhang M."/>
            <person name="Costa L."/>
            <person name="Castellani M."/>
            <person name="Scott A."/>
            <person name="Toegelov H."/>
            <person name="Fuchs J."/>
            <person name="Mata-Sucre Y."/>
            <person name="Dias Y."/>
            <person name="Vanzela A.L.L."/>
            <person name="Huettel B."/>
            <person name="Almeida C.C.S."/>
            <person name="Simkova H."/>
            <person name="Souza G."/>
            <person name="Pedrosa-Harand A."/>
            <person name="Macas J."/>
            <person name="Mayer K.F.X."/>
            <person name="Houben A."/>
            <person name="Marques A."/>
        </authorList>
    </citation>
    <scope>NUCLEOTIDE SEQUENCE [LARGE SCALE GENOMIC DNA]</scope>
    <source>
        <strain evidence="4">RhyTen1mFocal</strain>
    </source>
</reference>
<dbReference type="GO" id="GO:0017148">
    <property type="term" value="P:negative regulation of translation"/>
    <property type="evidence" value="ECO:0007669"/>
    <property type="project" value="UniProtKB-KW"/>
</dbReference>
<dbReference type="Gene3D" id="3.40.420.10">
    <property type="entry name" value="Ricin (A subunit), domain 1"/>
    <property type="match status" value="1"/>
</dbReference>
<dbReference type="InterPro" id="IPR016138">
    <property type="entry name" value="Ribosome_inactivat_prot_sub1"/>
</dbReference>
<comment type="similarity">
    <text evidence="1">Belongs to the ribosome-inactivating protein family.</text>
</comment>
<accession>A0AAD6A3Q9</accession>
<dbReference type="Pfam" id="PF20241">
    <property type="entry name" value="DUF6598"/>
    <property type="match status" value="1"/>
</dbReference>
<evidence type="ECO:0000259" key="3">
    <source>
        <dbReference type="Pfam" id="PF20241"/>
    </source>
</evidence>
<dbReference type="PRINTS" id="PR00396">
    <property type="entry name" value="SHIGARICIN"/>
</dbReference>
<name>A0AAD6A3Q9_9POAL</name>
<dbReference type="Proteomes" id="UP001210211">
    <property type="component" value="Unassembled WGS sequence"/>
</dbReference>
<sequence>MAPKNVLVTLLMATVAMLMHSSVMVSGEPDFIETFNVTRQAGSYNTFISNIRQRVANPNNFSGSVPMLPPEQSARNRYFYIVLSAGASSITVRIRVSDLYLVGFQAANQWYEYTPIDNNPRQIENAVLLNFTGGYVNDGTLQRALVGRAPLAEAITSLAAYNPNNRDNYQQMLIRLILMFPEAFRFRAVADLVYGPMHDSITQQTAIGPNITELIHDWGALSMALRRSDLFATFNEFRGLGISSAAQLASLLGLVLYSSKTPSRPSFSTQAISTQAASDVTSKGRQLVEIFWVQVLNIDNENPGDLYGKIQIVDDLESPQYIFNRSSTNYISIRPNEFAPLTGPTRAISAYDSFYIDVSLMDHDTTSSDDEVSKGQIVWNYFADNIYDQPMSQVVKGMFGSIAVSYAVYSDAVTATVQVKLINGDNEDPANVYGTLKATNIVSNGLIILFNKKSNEYVDIKPQQLIPLLRSVVVVPLTSSIQVIADLWDQDTSSADDPIAQGNVTFAAAASGSNIGRISGKFGVVEVNVTWSSSWA</sequence>
<dbReference type="InterPro" id="IPR017989">
    <property type="entry name" value="Ribosome_inactivat_1/2"/>
</dbReference>